<dbReference type="InterPro" id="IPR044023">
    <property type="entry name" value="Ig_7"/>
</dbReference>
<accession>A0A4Q1CGV9</accession>
<dbReference type="InterPro" id="IPR025667">
    <property type="entry name" value="SprB_repeat"/>
</dbReference>
<feature type="domain" description="Ig-like" evidence="1">
    <location>
        <begin position="937"/>
        <end position="1014"/>
    </location>
</feature>
<evidence type="ECO:0000259" key="1">
    <source>
        <dbReference type="Pfam" id="PF19081"/>
    </source>
</evidence>
<evidence type="ECO:0000313" key="3">
    <source>
        <dbReference type="Proteomes" id="UP000290204"/>
    </source>
</evidence>
<reference evidence="2 3" key="1">
    <citation type="submission" date="2019-01" db="EMBL/GenBank/DDBJ databases">
        <title>Lacibacter sp. strain TTM-7.</title>
        <authorList>
            <person name="Chen W.-M."/>
        </authorList>
    </citation>
    <scope>NUCLEOTIDE SEQUENCE [LARGE SCALE GENOMIC DNA]</scope>
    <source>
        <strain evidence="2 3">TTM-7</strain>
    </source>
</reference>
<proteinExistence type="predicted"/>
<sequence length="1187" mass="127353">MQEFICLHKYPIILFTLLLCIRIGYSQEFRQTPTGLIFYEKNGRFIFPGNPSTIDTLTKKQSLKSFFLNEAQPVNANTKAIFNFQPLAATSAIVLNVIVTQPTCGYSSGSIVVEATNGTPPYTYTRIDQYSSYTQQTGNFPVAIAGTFLMRVTDANGLIGEQVVTLTDIAPGPVRVLPETIKVPSKCNLKDGSISLKVTGGTPPYSYSIDGINWQISNTFSNLYQGIYDFLVKDANGCLGRYTSFATFYAVNACMDNGLIGGGSGSACGPSSNVNLTIQGSNGPYQYSMDGVNYQATGVFPNIGPGVYQVFIKKANGEILAWGFNRTEYCVLSIEYVAVSASCFGSNGELEVVASQGKPPYQYSIDGINYQTSNVFKNLAPGNYSITVRDDIGVQSSIRATVFDKCPIVNAVSKAETCTGNDGAITAGGFRGTEPYRYSLDGVNFQTSPDFTGLKTGMYTIIIKDDLGFTGTTNITVPYSCLQMQTVQKDATCGLNNGSIKITANNGVEPYLYSLDGITYGTANTFTNLTPGIFNVAVKDAINNVVKQAVAIKAVTTPILQLDTLPTSCLKTDGKVTLGVTGGVAPYLYSFDGVNYAAETTLQNVKADSLITAFVKDKNGCISSKSFKLSAHCPVVGAASRSEICDQINGIITVNVSDGFGPYQYSLDGINYQVSNIFSSLKSGDYSITVRDAVGIKNGIMVTVLKSCTIATASITNETCSYANGSVFVNADKGTAPYMYSIDNSNYQASNLFNGLRQGDYTVTVRDALLTEIRLSVKILNTPGPVVSITNNPVSCNNNDGKIEVLATGGKQPYTYSIDGANFGTGNIFTGLPKGVYQISVRDANGCTSVASATVELVSELRLSVEKAKEVCEGSYVQLNAVSNGTQFSWIPVAALNNSTVSNPIASPQTTTKYFIEVTKGICKANDSVDVNVNPAPIAVAKKDTTICYGQSARLVGEGGIQYSWSPNQFLDNPLNDTVNINSPTVSTTYQLKVTDMKGCTSLNNAAVTITVKPPPKLFAGNDISVAKGEPLQLFAIDVNNTGFIYFDWQPGTGLSNNRVQNPVAVLSNNITYRVTASTSEGCKAMDTLNITVFDKPDIFVPTGFTPNNDGLNDLLVAVPVGIKSFNYFKVYNRWGQVVFSGKDFASGWNGYFKNEQQIPGIYSWVVSGTDYKGNIIKKSGTVTLIR</sequence>
<gene>
    <name evidence="2" type="ORF">ESA94_13685</name>
</gene>
<name>A0A4Q1CGV9_9BACT</name>
<keyword evidence="3" id="KW-1185">Reference proteome</keyword>
<evidence type="ECO:0000313" key="2">
    <source>
        <dbReference type="EMBL" id="RXK59187.1"/>
    </source>
</evidence>
<dbReference type="Pfam" id="PF13573">
    <property type="entry name" value="SprB"/>
    <property type="match status" value="7"/>
</dbReference>
<organism evidence="2 3">
    <name type="scientific">Lacibacter luteus</name>
    <dbReference type="NCBI Taxonomy" id="2508719"/>
    <lineage>
        <taxon>Bacteria</taxon>
        <taxon>Pseudomonadati</taxon>
        <taxon>Bacteroidota</taxon>
        <taxon>Chitinophagia</taxon>
        <taxon>Chitinophagales</taxon>
        <taxon>Chitinophagaceae</taxon>
        <taxon>Lacibacter</taxon>
    </lineage>
</organism>
<comment type="caution">
    <text evidence="2">The sequence shown here is derived from an EMBL/GenBank/DDBJ whole genome shotgun (WGS) entry which is preliminary data.</text>
</comment>
<dbReference type="Pfam" id="PF13585">
    <property type="entry name" value="CHU_C"/>
    <property type="match status" value="1"/>
</dbReference>
<dbReference type="Pfam" id="PF19081">
    <property type="entry name" value="Ig_7"/>
    <property type="match status" value="1"/>
</dbReference>
<dbReference type="OrthoDB" id="7794186at2"/>
<protein>
    <recommendedName>
        <fullName evidence="1">Ig-like domain-containing protein</fullName>
    </recommendedName>
</protein>
<dbReference type="Proteomes" id="UP000290204">
    <property type="component" value="Unassembled WGS sequence"/>
</dbReference>
<dbReference type="AlphaFoldDB" id="A0A4Q1CGV9"/>
<dbReference type="EMBL" id="SDHW01000004">
    <property type="protein sequence ID" value="RXK59187.1"/>
    <property type="molecule type" value="Genomic_DNA"/>
</dbReference>